<feature type="transmembrane region" description="Helical" evidence="1">
    <location>
        <begin position="12"/>
        <end position="30"/>
    </location>
</feature>
<name>A0A4Y7QAF0_9AGAM</name>
<organism evidence="2 3">
    <name type="scientific">Rickenella mellea</name>
    <dbReference type="NCBI Taxonomy" id="50990"/>
    <lineage>
        <taxon>Eukaryota</taxon>
        <taxon>Fungi</taxon>
        <taxon>Dikarya</taxon>
        <taxon>Basidiomycota</taxon>
        <taxon>Agaricomycotina</taxon>
        <taxon>Agaricomycetes</taxon>
        <taxon>Hymenochaetales</taxon>
        <taxon>Rickenellaceae</taxon>
        <taxon>Rickenella</taxon>
    </lineage>
</organism>
<dbReference type="EMBL" id="ML170167">
    <property type="protein sequence ID" value="TDL24208.1"/>
    <property type="molecule type" value="Genomic_DNA"/>
</dbReference>
<dbReference type="OrthoDB" id="2804045at2759"/>
<protein>
    <submittedName>
        <fullName evidence="2">Uncharacterized protein</fullName>
    </submittedName>
</protein>
<keyword evidence="1" id="KW-0472">Membrane</keyword>
<proteinExistence type="predicted"/>
<accession>A0A4Y7QAF0</accession>
<dbReference type="AlphaFoldDB" id="A0A4Y7QAF0"/>
<feature type="transmembrane region" description="Helical" evidence="1">
    <location>
        <begin position="42"/>
        <end position="63"/>
    </location>
</feature>
<keyword evidence="1" id="KW-0812">Transmembrane</keyword>
<evidence type="ECO:0000313" key="3">
    <source>
        <dbReference type="Proteomes" id="UP000294933"/>
    </source>
</evidence>
<dbReference type="VEuPathDB" id="FungiDB:BD410DRAFT_786304"/>
<sequence length="247" mass="27879">MNSERCSYVGWSVYILNISVFISIVWIFSIRTWAIYLGDWRILVALGTIGVACVSVNLTKYAAMTRYTVINFGFTSTCSSEQLSRINGLDRAWGFLNFIFDSAVFWLTFRKTIGVARQKKRQGMENSLIHWVLRDGIMYYVARIFLLTVSLLVVSIGRVPISVQRFIVITANTLTNIMVNHMMLNLRQMLDIGENGSHSENTLTMPTFTTNAIIGNIGAPIRLGVLDNDNWADTFSHTVTHSQCSDV</sequence>
<feature type="transmembrane region" description="Helical" evidence="1">
    <location>
        <begin position="137"/>
        <end position="156"/>
    </location>
</feature>
<evidence type="ECO:0000256" key="1">
    <source>
        <dbReference type="SAM" id="Phobius"/>
    </source>
</evidence>
<keyword evidence="3" id="KW-1185">Reference proteome</keyword>
<gene>
    <name evidence="2" type="ORF">BD410DRAFT_786304</name>
</gene>
<evidence type="ECO:0000313" key="2">
    <source>
        <dbReference type="EMBL" id="TDL24208.1"/>
    </source>
</evidence>
<reference evidence="2 3" key="1">
    <citation type="submission" date="2018-06" db="EMBL/GenBank/DDBJ databases">
        <title>A transcriptomic atlas of mushroom development highlights an independent origin of complex multicellularity.</title>
        <authorList>
            <consortium name="DOE Joint Genome Institute"/>
            <person name="Krizsan K."/>
            <person name="Almasi E."/>
            <person name="Merenyi Z."/>
            <person name="Sahu N."/>
            <person name="Viragh M."/>
            <person name="Koszo T."/>
            <person name="Mondo S."/>
            <person name="Kiss B."/>
            <person name="Balint B."/>
            <person name="Kues U."/>
            <person name="Barry K."/>
            <person name="Hegedus J.C."/>
            <person name="Henrissat B."/>
            <person name="Johnson J."/>
            <person name="Lipzen A."/>
            <person name="Ohm R."/>
            <person name="Nagy I."/>
            <person name="Pangilinan J."/>
            <person name="Yan J."/>
            <person name="Xiong Y."/>
            <person name="Grigoriev I.V."/>
            <person name="Hibbett D.S."/>
            <person name="Nagy L.G."/>
        </authorList>
    </citation>
    <scope>NUCLEOTIDE SEQUENCE [LARGE SCALE GENOMIC DNA]</scope>
    <source>
        <strain evidence="2 3">SZMC22713</strain>
    </source>
</reference>
<keyword evidence="1" id="KW-1133">Transmembrane helix</keyword>
<dbReference type="Proteomes" id="UP000294933">
    <property type="component" value="Unassembled WGS sequence"/>
</dbReference>